<comment type="subcellular location">
    <subcellularLocation>
        <location evidence="1 7">Cell membrane</location>
        <topology evidence="1 7">Multi-pass membrane protein</topology>
    </subcellularLocation>
</comment>
<dbReference type="RefSeq" id="WP_322445714.1">
    <property type="nucleotide sequence ID" value="NZ_JAXOFX010000003.1"/>
</dbReference>
<organism evidence="9 10">
    <name type="scientific">Robertmurraya mangrovi</name>
    <dbReference type="NCBI Taxonomy" id="3098077"/>
    <lineage>
        <taxon>Bacteria</taxon>
        <taxon>Bacillati</taxon>
        <taxon>Bacillota</taxon>
        <taxon>Bacilli</taxon>
        <taxon>Bacillales</taxon>
        <taxon>Bacillaceae</taxon>
        <taxon>Robertmurraya</taxon>
    </lineage>
</organism>
<proteinExistence type="inferred from homology"/>
<evidence type="ECO:0000256" key="3">
    <source>
        <dbReference type="ARBA" id="ARBA00022475"/>
    </source>
</evidence>
<keyword evidence="3" id="KW-1003">Cell membrane</keyword>
<feature type="transmembrane region" description="Helical" evidence="7">
    <location>
        <begin position="86"/>
        <end position="107"/>
    </location>
</feature>
<dbReference type="InterPro" id="IPR035906">
    <property type="entry name" value="MetI-like_sf"/>
</dbReference>
<evidence type="ECO:0000256" key="2">
    <source>
        <dbReference type="ARBA" id="ARBA00022448"/>
    </source>
</evidence>
<keyword evidence="2 7" id="KW-0813">Transport</keyword>
<evidence type="ECO:0000256" key="1">
    <source>
        <dbReference type="ARBA" id="ARBA00004651"/>
    </source>
</evidence>
<feature type="transmembrane region" description="Helical" evidence="7">
    <location>
        <begin position="7"/>
        <end position="27"/>
    </location>
</feature>
<feature type="domain" description="ABC transmembrane type-1" evidence="8">
    <location>
        <begin position="87"/>
        <end position="299"/>
    </location>
</feature>
<keyword evidence="5 7" id="KW-1133">Transmembrane helix</keyword>
<feature type="transmembrane region" description="Helical" evidence="7">
    <location>
        <begin position="227"/>
        <end position="250"/>
    </location>
</feature>
<evidence type="ECO:0000313" key="10">
    <source>
        <dbReference type="Proteomes" id="UP001290455"/>
    </source>
</evidence>
<keyword evidence="10" id="KW-1185">Reference proteome</keyword>
<comment type="caution">
    <text evidence="9">The sequence shown here is derived from an EMBL/GenBank/DDBJ whole genome shotgun (WGS) entry which is preliminary data.</text>
</comment>
<protein>
    <submittedName>
        <fullName evidence="9">ABC transporter permease</fullName>
    </submittedName>
</protein>
<dbReference type="PANTHER" id="PTHR30465">
    <property type="entry name" value="INNER MEMBRANE ABC TRANSPORTER"/>
    <property type="match status" value="1"/>
</dbReference>
<evidence type="ECO:0000256" key="6">
    <source>
        <dbReference type="ARBA" id="ARBA00023136"/>
    </source>
</evidence>
<evidence type="ECO:0000256" key="5">
    <source>
        <dbReference type="ARBA" id="ARBA00022989"/>
    </source>
</evidence>
<sequence length="315" mass="36304">MHFGIKLLGGFLFWLFISFLLILMIMIPREASYQKVKNSHHYQGGYEYSFEQHKENVITYFKTVFEQKSLGKSSIDAPVEKEMLHYFKRTLTIIIPAFLLSSIFGVLKGIYDYRQSMTWKNWTGNGTTWLFQSLPDFFIIIAVQYGLLSLMDIGFPHIDLYGYEHWYNILLPVFFLTIYPLSYIARITSSAIGAQEGKDYITTAKSKGLSERIILYRHMLWNCWPQIISQFLTIMLILISSSIIVEYLTFYRGAGKHLIDALQLKKSFLVGQHFPVDLPTVSGFALGFMLLVLVSLWIQQSISHLLIGSSRKGGL</sequence>
<dbReference type="Pfam" id="PF00528">
    <property type="entry name" value="BPD_transp_1"/>
    <property type="match status" value="1"/>
</dbReference>
<evidence type="ECO:0000313" key="9">
    <source>
        <dbReference type="EMBL" id="MDZ5471419.1"/>
    </source>
</evidence>
<accession>A0ABU5IW91</accession>
<comment type="similarity">
    <text evidence="7">Belongs to the binding-protein-dependent transport system permease family.</text>
</comment>
<dbReference type="Gene3D" id="1.10.3720.10">
    <property type="entry name" value="MetI-like"/>
    <property type="match status" value="1"/>
</dbReference>
<feature type="transmembrane region" description="Helical" evidence="7">
    <location>
        <begin position="278"/>
        <end position="298"/>
    </location>
</feature>
<dbReference type="SUPFAM" id="SSF161098">
    <property type="entry name" value="MetI-like"/>
    <property type="match status" value="1"/>
</dbReference>
<evidence type="ECO:0000259" key="8">
    <source>
        <dbReference type="PROSITE" id="PS50928"/>
    </source>
</evidence>
<gene>
    <name evidence="9" type="ORF">SM124_06625</name>
</gene>
<dbReference type="CDD" id="cd06261">
    <property type="entry name" value="TM_PBP2"/>
    <property type="match status" value="1"/>
</dbReference>
<evidence type="ECO:0000256" key="7">
    <source>
        <dbReference type="RuleBase" id="RU363032"/>
    </source>
</evidence>
<dbReference type="PROSITE" id="PS50928">
    <property type="entry name" value="ABC_TM1"/>
    <property type="match status" value="1"/>
</dbReference>
<feature type="transmembrane region" description="Helical" evidence="7">
    <location>
        <begin position="128"/>
        <end position="146"/>
    </location>
</feature>
<keyword evidence="6 7" id="KW-0472">Membrane</keyword>
<dbReference type="InterPro" id="IPR000515">
    <property type="entry name" value="MetI-like"/>
</dbReference>
<keyword evidence="4 7" id="KW-0812">Transmembrane</keyword>
<dbReference type="EMBL" id="JAXOFX010000003">
    <property type="protein sequence ID" value="MDZ5471419.1"/>
    <property type="molecule type" value="Genomic_DNA"/>
</dbReference>
<reference evidence="9 10" key="1">
    <citation type="submission" date="2023-11" db="EMBL/GenBank/DDBJ databases">
        <title>Bacillus jintuensis, isolated from a mudflat on the Beibu Gulf coast.</title>
        <authorList>
            <person name="Li M."/>
        </authorList>
    </citation>
    <scope>NUCLEOTIDE SEQUENCE [LARGE SCALE GENOMIC DNA]</scope>
    <source>
        <strain evidence="9 10">31A1R</strain>
    </source>
</reference>
<dbReference type="Proteomes" id="UP001290455">
    <property type="component" value="Unassembled WGS sequence"/>
</dbReference>
<name>A0ABU5IW91_9BACI</name>
<evidence type="ECO:0000256" key="4">
    <source>
        <dbReference type="ARBA" id="ARBA00022692"/>
    </source>
</evidence>
<feature type="transmembrane region" description="Helical" evidence="7">
    <location>
        <begin position="166"/>
        <end position="185"/>
    </location>
</feature>